<accession>A0A7V2T298</accession>
<dbReference type="SUPFAM" id="SSF53686">
    <property type="entry name" value="Tryptophan synthase beta subunit-like PLP-dependent enzymes"/>
    <property type="match status" value="1"/>
</dbReference>
<proteinExistence type="inferred from homology"/>
<dbReference type="GO" id="GO:0019148">
    <property type="term" value="F:D-cysteine desulfhydrase activity"/>
    <property type="evidence" value="ECO:0007669"/>
    <property type="project" value="TreeGrafter"/>
</dbReference>
<feature type="non-terminal residue" evidence="7">
    <location>
        <position position="271"/>
    </location>
</feature>
<evidence type="ECO:0000256" key="3">
    <source>
        <dbReference type="ARBA" id="ARBA00022898"/>
    </source>
</evidence>
<evidence type="ECO:0000256" key="4">
    <source>
        <dbReference type="PIRSR" id="PIRSR006278-1"/>
    </source>
</evidence>
<protein>
    <submittedName>
        <fullName evidence="7">Pyridoxal-phosphate dependent enzyme</fullName>
    </submittedName>
</protein>
<dbReference type="Pfam" id="PF00291">
    <property type="entry name" value="PALP"/>
    <property type="match status" value="1"/>
</dbReference>
<comment type="cofactor">
    <cofactor evidence="1">
        <name>pyridoxal 5'-phosphate</name>
        <dbReference type="ChEBI" id="CHEBI:597326"/>
    </cofactor>
</comment>
<dbReference type="Gene3D" id="3.40.50.1100">
    <property type="match status" value="2"/>
</dbReference>
<evidence type="ECO:0000256" key="2">
    <source>
        <dbReference type="ARBA" id="ARBA00008639"/>
    </source>
</evidence>
<dbReference type="EMBL" id="DRMS01000419">
    <property type="protein sequence ID" value="HFC93355.1"/>
    <property type="molecule type" value="Genomic_DNA"/>
</dbReference>
<gene>
    <name evidence="7" type="ORF">ENJ51_11155</name>
</gene>
<feature type="active site" description="Nucleophile" evidence="4">
    <location>
        <position position="68"/>
    </location>
</feature>
<dbReference type="Proteomes" id="UP000885750">
    <property type="component" value="Unassembled WGS sequence"/>
</dbReference>
<keyword evidence="3 5" id="KW-0663">Pyridoxal phosphate</keyword>
<evidence type="ECO:0000313" key="7">
    <source>
        <dbReference type="EMBL" id="HFC93355.1"/>
    </source>
</evidence>
<feature type="domain" description="Tryptophan synthase beta chain-like PALP" evidence="6">
    <location>
        <begin position="17"/>
        <end position="213"/>
    </location>
</feature>
<dbReference type="PIRSF" id="PIRSF006278">
    <property type="entry name" value="ACCD_DCysDesulf"/>
    <property type="match status" value="1"/>
</dbReference>
<dbReference type="AlphaFoldDB" id="A0A7V2T298"/>
<organism evidence="7">
    <name type="scientific">Leucothrix mucor</name>
    <dbReference type="NCBI Taxonomy" id="45248"/>
    <lineage>
        <taxon>Bacteria</taxon>
        <taxon>Pseudomonadati</taxon>
        <taxon>Pseudomonadota</taxon>
        <taxon>Gammaproteobacteria</taxon>
        <taxon>Thiotrichales</taxon>
        <taxon>Thiotrichaceae</taxon>
        <taxon>Leucothrix</taxon>
    </lineage>
</organism>
<dbReference type="PANTHER" id="PTHR43780:SF2">
    <property type="entry name" value="1-AMINOCYCLOPROPANE-1-CARBOXYLATE DEAMINASE-RELATED"/>
    <property type="match status" value="1"/>
</dbReference>
<evidence type="ECO:0000259" key="6">
    <source>
        <dbReference type="Pfam" id="PF00291"/>
    </source>
</evidence>
<dbReference type="PANTHER" id="PTHR43780">
    <property type="entry name" value="1-AMINOCYCLOPROPANE-1-CARBOXYLATE DEAMINASE-RELATED"/>
    <property type="match status" value="1"/>
</dbReference>
<dbReference type="InterPro" id="IPR036052">
    <property type="entry name" value="TrpB-like_PALP_sf"/>
</dbReference>
<dbReference type="InterPro" id="IPR027278">
    <property type="entry name" value="ACCD_DCysDesulf"/>
</dbReference>
<name>A0A7V2T298_LEUMU</name>
<comment type="caution">
    <text evidence="7">The sequence shown here is derived from an EMBL/GenBank/DDBJ whole genome shotgun (WGS) entry which is preliminary data.</text>
</comment>
<sequence length="271" mass="29850">MNLSNFTVPIETINSPIADKVGVSILMARTDSIHPLASGNKLYKLLPNIDYAQQNNYQQLVSFGGAFSNHIHALALYSQSVGLQSIAIIRGEKEYASNPTLRAATTAGMTLVFVDRATYKRRYDKDYLHQLQQQYPQALIIPEGGSSELALQGCTELMQQINKSCLQVDNSIPDAVAVACGTGITFAGLVNGAQSNQTIRGYLAVKDHSVPERVDRLLAKHSQQQHHYKIHPADLGGYAKLKAPLLDFILGFLQQTNILLDPIYTSKMCYQ</sequence>
<comment type="similarity">
    <text evidence="2">Belongs to the ACC deaminase/D-cysteine desulfhydrase family.</text>
</comment>
<dbReference type="InterPro" id="IPR001926">
    <property type="entry name" value="TrpB-like_PALP"/>
</dbReference>
<evidence type="ECO:0000256" key="5">
    <source>
        <dbReference type="PIRSR" id="PIRSR006278-2"/>
    </source>
</evidence>
<evidence type="ECO:0000256" key="1">
    <source>
        <dbReference type="ARBA" id="ARBA00001933"/>
    </source>
</evidence>
<reference evidence="7" key="1">
    <citation type="journal article" date="2020" name="mSystems">
        <title>Genome- and Community-Level Interaction Insights into Carbon Utilization and Element Cycling Functions of Hydrothermarchaeota in Hydrothermal Sediment.</title>
        <authorList>
            <person name="Zhou Z."/>
            <person name="Liu Y."/>
            <person name="Xu W."/>
            <person name="Pan J."/>
            <person name="Luo Z.H."/>
            <person name="Li M."/>
        </authorList>
    </citation>
    <scope>NUCLEOTIDE SEQUENCE [LARGE SCALE GENOMIC DNA]</scope>
    <source>
        <strain evidence="7">HyVt-493</strain>
    </source>
</reference>
<feature type="modified residue" description="N6-(pyridoxal phosphate)lysine" evidence="5">
    <location>
        <position position="41"/>
    </location>
</feature>